<keyword evidence="3 6" id="KW-0812">Transmembrane</keyword>
<protein>
    <submittedName>
        <fullName evidence="7">Uncharacterized protein</fullName>
    </submittedName>
</protein>
<dbReference type="AlphaFoldDB" id="A0A382W638"/>
<evidence type="ECO:0000256" key="5">
    <source>
        <dbReference type="ARBA" id="ARBA00023136"/>
    </source>
</evidence>
<feature type="transmembrane region" description="Helical" evidence="6">
    <location>
        <begin position="97"/>
        <end position="114"/>
    </location>
</feature>
<dbReference type="Pfam" id="PF01810">
    <property type="entry name" value="LysE"/>
    <property type="match status" value="1"/>
</dbReference>
<evidence type="ECO:0000256" key="6">
    <source>
        <dbReference type="SAM" id="Phobius"/>
    </source>
</evidence>
<proteinExistence type="predicted"/>
<feature type="transmembrane region" description="Helical" evidence="6">
    <location>
        <begin position="12"/>
        <end position="38"/>
    </location>
</feature>
<feature type="transmembrane region" description="Helical" evidence="6">
    <location>
        <begin position="120"/>
        <end position="141"/>
    </location>
</feature>
<sequence length="182" mass="20259">MVLVISETMRHGVRAGIMVAIIPLLTDLPVMVVAVVLLNQLSHFEMLLGGISLAGAIFLMRIGWLSLKTAGVMPAEANLEPHSLGTRMMTNYLNPSMYLFWFTVGAPFLMRSSWSDPWPALIFTFSFYISIVGAKSLVAFGVGRSSRLTKGIWYHRIMQLLGIFLIGFYFLFVKDGLGYFGL</sequence>
<dbReference type="GO" id="GO:0015171">
    <property type="term" value="F:amino acid transmembrane transporter activity"/>
    <property type="evidence" value="ECO:0007669"/>
    <property type="project" value="TreeGrafter"/>
</dbReference>
<dbReference type="InterPro" id="IPR001123">
    <property type="entry name" value="LeuE-type"/>
</dbReference>
<evidence type="ECO:0000256" key="3">
    <source>
        <dbReference type="ARBA" id="ARBA00022692"/>
    </source>
</evidence>
<dbReference type="PANTHER" id="PTHR30086">
    <property type="entry name" value="ARGININE EXPORTER PROTEIN ARGO"/>
    <property type="match status" value="1"/>
</dbReference>
<accession>A0A382W638</accession>
<keyword evidence="5 6" id="KW-0472">Membrane</keyword>
<feature type="transmembrane region" description="Helical" evidence="6">
    <location>
        <begin position="153"/>
        <end position="172"/>
    </location>
</feature>
<comment type="subcellular location">
    <subcellularLocation>
        <location evidence="1">Cell membrane</location>
        <topology evidence="1">Multi-pass membrane protein</topology>
    </subcellularLocation>
</comment>
<name>A0A382W638_9ZZZZ</name>
<dbReference type="GO" id="GO:0005886">
    <property type="term" value="C:plasma membrane"/>
    <property type="evidence" value="ECO:0007669"/>
    <property type="project" value="UniProtKB-SubCell"/>
</dbReference>
<feature type="transmembrane region" description="Helical" evidence="6">
    <location>
        <begin position="44"/>
        <end position="64"/>
    </location>
</feature>
<keyword evidence="4 6" id="KW-1133">Transmembrane helix</keyword>
<feature type="non-terminal residue" evidence="7">
    <location>
        <position position="182"/>
    </location>
</feature>
<reference evidence="7" key="1">
    <citation type="submission" date="2018-05" db="EMBL/GenBank/DDBJ databases">
        <authorList>
            <person name="Lanie J.A."/>
            <person name="Ng W.-L."/>
            <person name="Kazmierczak K.M."/>
            <person name="Andrzejewski T.M."/>
            <person name="Davidsen T.M."/>
            <person name="Wayne K.J."/>
            <person name="Tettelin H."/>
            <person name="Glass J.I."/>
            <person name="Rusch D."/>
            <person name="Podicherti R."/>
            <person name="Tsui H.-C.T."/>
            <person name="Winkler M.E."/>
        </authorList>
    </citation>
    <scope>NUCLEOTIDE SEQUENCE</scope>
</reference>
<dbReference type="EMBL" id="UINC01157330">
    <property type="protein sequence ID" value="SVD54253.1"/>
    <property type="molecule type" value="Genomic_DNA"/>
</dbReference>
<keyword evidence="2" id="KW-1003">Cell membrane</keyword>
<gene>
    <name evidence="7" type="ORF">METZ01_LOCUS407107</name>
</gene>
<evidence type="ECO:0000256" key="1">
    <source>
        <dbReference type="ARBA" id="ARBA00004651"/>
    </source>
</evidence>
<evidence type="ECO:0000256" key="2">
    <source>
        <dbReference type="ARBA" id="ARBA00022475"/>
    </source>
</evidence>
<dbReference type="PANTHER" id="PTHR30086:SF20">
    <property type="entry name" value="ARGININE EXPORTER PROTEIN ARGO-RELATED"/>
    <property type="match status" value="1"/>
</dbReference>
<organism evidence="7">
    <name type="scientific">marine metagenome</name>
    <dbReference type="NCBI Taxonomy" id="408172"/>
    <lineage>
        <taxon>unclassified sequences</taxon>
        <taxon>metagenomes</taxon>
        <taxon>ecological metagenomes</taxon>
    </lineage>
</organism>
<evidence type="ECO:0000313" key="7">
    <source>
        <dbReference type="EMBL" id="SVD54253.1"/>
    </source>
</evidence>
<evidence type="ECO:0000256" key="4">
    <source>
        <dbReference type="ARBA" id="ARBA00022989"/>
    </source>
</evidence>